<comment type="caution">
    <text evidence="2">The sequence shown here is derived from an EMBL/GenBank/DDBJ whole genome shotgun (WGS) entry which is preliminary data.</text>
</comment>
<dbReference type="Gene3D" id="3.30.70.100">
    <property type="match status" value="1"/>
</dbReference>
<feature type="domain" description="EthD" evidence="1">
    <location>
        <begin position="15"/>
        <end position="93"/>
    </location>
</feature>
<gene>
    <name evidence="2" type="ORF">ACFQ35_03710</name>
</gene>
<evidence type="ECO:0000259" key="1">
    <source>
        <dbReference type="Pfam" id="PF07110"/>
    </source>
</evidence>
<dbReference type="RefSeq" id="WP_136883637.1">
    <property type="nucleotide sequence ID" value="NZ_JAUCBM010000033.1"/>
</dbReference>
<protein>
    <submittedName>
        <fullName evidence="2">EthD family reductase</fullName>
    </submittedName>
</protein>
<dbReference type="InterPro" id="IPR009799">
    <property type="entry name" value="EthD_dom"/>
</dbReference>
<dbReference type="Proteomes" id="UP001597263">
    <property type="component" value="Unassembled WGS sequence"/>
</dbReference>
<dbReference type="EMBL" id="JBHTMA010000015">
    <property type="protein sequence ID" value="MFD1226275.1"/>
    <property type="molecule type" value="Genomic_DNA"/>
</dbReference>
<keyword evidence="3" id="KW-1185">Reference proteome</keyword>
<dbReference type="Pfam" id="PF07110">
    <property type="entry name" value="EthD"/>
    <property type="match status" value="1"/>
</dbReference>
<organism evidence="2 3">
    <name type="scientific">Pseudochrobactrum kiredjianiae</name>
    <dbReference type="NCBI Taxonomy" id="386305"/>
    <lineage>
        <taxon>Bacteria</taxon>
        <taxon>Pseudomonadati</taxon>
        <taxon>Pseudomonadota</taxon>
        <taxon>Alphaproteobacteria</taxon>
        <taxon>Hyphomicrobiales</taxon>
        <taxon>Brucellaceae</taxon>
        <taxon>Pseudochrobactrum</taxon>
    </lineage>
</organism>
<dbReference type="InterPro" id="IPR011008">
    <property type="entry name" value="Dimeric_a/b-barrel"/>
</dbReference>
<name>A0ABW3V3A5_9HYPH</name>
<accession>A0ABW3V3A5</accession>
<evidence type="ECO:0000313" key="2">
    <source>
        <dbReference type="EMBL" id="MFD1226275.1"/>
    </source>
</evidence>
<dbReference type="NCBIfam" id="TIGR02118">
    <property type="entry name" value="EthD family reductase"/>
    <property type="match status" value="1"/>
</dbReference>
<reference evidence="3" key="1">
    <citation type="journal article" date="2019" name="Int. J. Syst. Evol. Microbiol.">
        <title>The Global Catalogue of Microorganisms (GCM) 10K type strain sequencing project: providing services to taxonomists for standard genome sequencing and annotation.</title>
        <authorList>
            <consortium name="The Broad Institute Genomics Platform"/>
            <consortium name="The Broad Institute Genome Sequencing Center for Infectious Disease"/>
            <person name="Wu L."/>
            <person name="Ma J."/>
        </authorList>
    </citation>
    <scope>NUCLEOTIDE SEQUENCE [LARGE SCALE GENOMIC DNA]</scope>
    <source>
        <strain evidence="3">CCUG 49584</strain>
    </source>
</reference>
<dbReference type="SUPFAM" id="SSF54909">
    <property type="entry name" value="Dimeric alpha+beta barrel"/>
    <property type="match status" value="1"/>
</dbReference>
<evidence type="ECO:0000313" key="3">
    <source>
        <dbReference type="Proteomes" id="UP001597263"/>
    </source>
</evidence>
<sequence length="115" mass="13196">MAKYAKRIGFLKKRDDLTNEQFLDHWRNTHAVLCQRIPGLKRYAINYINRSANPEVPYDGFSELWFESKEAHDAAFSSPEGVELLADIPNFVSALNGVIVLEERFIWPVEDGLGK</sequence>
<proteinExistence type="predicted"/>